<keyword evidence="8" id="KW-0325">Glycoprotein</keyword>
<evidence type="ECO:0000256" key="2">
    <source>
        <dbReference type="ARBA" id="ARBA00007447"/>
    </source>
</evidence>
<gene>
    <name evidence="11" type="primary">CDR1</name>
    <name evidence="11" type="ORF">CR513_53115</name>
</gene>
<dbReference type="OrthoDB" id="2747330at2759"/>
<keyword evidence="7" id="KW-0378">Hydrolase</keyword>
<evidence type="ECO:0000256" key="5">
    <source>
        <dbReference type="ARBA" id="ARBA00022729"/>
    </source>
</evidence>
<sequence length="432" mass="47175">MSHSSSLALVLLCVYHISFLVAQNSGFSVEMIHRDSSQSPFYRHTETQLQRVANAVRRSINRANNLNLGATHPNTVMAKVTKNYGEYLMSYSVGTPPFQLFGIIDTGSDIIWLQCKPCQPCYHQTTPIFDPSKSNTYTTIPCSSTACPLVQDASCSSNKGKNCEYTIKYGDGSHSRGDLSVETLTIGSTNGSFVHFPKTRIGCGHSNIVSFEGETSGIVGLGEGPLSLISQLGSSIGGKFSYCFAPVSNISSKLNFGDAAVVSGRGTVSTPIFHHVQQPYYYLNLEEFFVGNHRIEYKSSTPSVKGNIIIDSGTSFTFLPADVYSKLESAVANVVKLERVQGPFKELSLCYKSRFDQLHVHVPMIIAHFSGAYVYLNAVDTFIDAGNGVVCFAFLSTKSIPIFGNVAQQNILVGYDLQKKLVSFKLTDCTKQ</sequence>
<evidence type="ECO:0000256" key="8">
    <source>
        <dbReference type="ARBA" id="ARBA00023180"/>
    </source>
</evidence>
<dbReference type="InterPro" id="IPR034161">
    <property type="entry name" value="Pepsin-like_plant"/>
</dbReference>
<dbReference type="InterPro" id="IPR051708">
    <property type="entry name" value="Plant_Aspart_Prot_A1"/>
</dbReference>
<dbReference type="SUPFAM" id="SSF50630">
    <property type="entry name" value="Acid proteases"/>
    <property type="match status" value="1"/>
</dbReference>
<keyword evidence="3" id="KW-0964">Secreted</keyword>
<comment type="similarity">
    <text evidence="2">Belongs to the peptidase A1 family.</text>
</comment>
<dbReference type="InterPro" id="IPR001969">
    <property type="entry name" value="Aspartic_peptidase_AS"/>
</dbReference>
<dbReference type="PANTHER" id="PTHR47967">
    <property type="entry name" value="OS07G0603500 PROTEIN-RELATED"/>
    <property type="match status" value="1"/>
</dbReference>
<proteinExistence type="inferred from homology"/>
<keyword evidence="12" id="KW-1185">Reference proteome</keyword>
<feature type="signal peptide" evidence="9">
    <location>
        <begin position="1"/>
        <end position="22"/>
    </location>
</feature>
<dbReference type="CDD" id="cd05476">
    <property type="entry name" value="pepsin_A_like_plant"/>
    <property type="match status" value="1"/>
</dbReference>
<evidence type="ECO:0000256" key="4">
    <source>
        <dbReference type="ARBA" id="ARBA00022670"/>
    </source>
</evidence>
<dbReference type="FunFam" id="2.40.70.10:FF:000016">
    <property type="entry name" value="Probable aspartic protease At2g35615"/>
    <property type="match status" value="1"/>
</dbReference>
<dbReference type="InterPro" id="IPR021109">
    <property type="entry name" value="Peptidase_aspartic_dom_sf"/>
</dbReference>
<evidence type="ECO:0000313" key="12">
    <source>
        <dbReference type="Proteomes" id="UP000257109"/>
    </source>
</evidence>
<feature type="non-terminal residue" evidence="11">
    <location>
        <position position="1"/>
    </location>
</feature>
<dbReference type="FunFam" id="2.40.70.10:FF:000050">
    <property type="entry name" value="Aspartic proteinase CDR1"/>
    <property type="match status" value="1"/>
</dbReference>
<dbReference type="AlphaFoldDB" id="A0A371EPG9"/>
<dbReference type="PANTHER" id="PTHR47967:SF66">
    <property type="entry name" value="ASPARTIC PROTEINASE CDR1-RELATED"/>
    <property type="match status" value="1"/>
</dbReference>
<dbReference type="GO" id="GO:0004190">
    <property type="term" value="F:aspartic-type endopeptidase activity"/>
    <property type="evidence" value="ECO:0007669"/>
    <property type="project" value="UniProtKB-KW"/>
</dbReference>
<protein>
    <submittedName>
        <fullName evidence="11">Aspartic proteinase CDR1</fullName>
    </submittedName>
</protein>
<feature type="chain" id="PRO_5017044401" evidence="9">
    <location>
        <begin position="23"/>
        <end position="432"/>
    </location>
</feature>
<keyword evidence="4" id="KW-0645">Protease</keyword>
<feature type="domain" description="Peptidase A1" evidence="10">
    <location>
        <begin position="87"/>
        <end position="425"/>
    </location>
</feature>
<dbReference type="PROSITE" id="PS00141">
    <property type="entry name" value="ASP_PROTEASE"/>
    <property type="match status" value="1"/>
</dbReference>
<dbReference type="GO" id="GO:0005576">
    <property type="term" value="C:extracellular region"/>
    <property type="evidence" value="ECO:0007669"/>
    <property type="project" value="UniProtKB-SubCell"/>
</dbReference>
<dbReference type="Gene3D" id="2.40.70.10">
    <property type="entry name" value="Acid Proteases"/>
    <property type="match status" value="2"/>
</dbReference>
<dbReference type="GO" id="GO:0006508">
    <property type="term" value="P:proteolysis"/>
    <property type="evidence" value="ECO:0007669"/>
    <property type="project" value="UniProtKB-KW"/>
</dbReference>
<dbReference type="EMBL" id="QJKJ01012758">
    <property type="protein sequence ID" value="RDX67951.1"/>
    <property type="molecule type" value="Genomic_DNA"/>
</dbReference>
<evidence type="ECO:0000256" key="6">
    <source>
        <dbReference type="ARBA" id="ARBA00022750"/>
    </source>
</evidence>
<comment type="caution">
    <text evidence="11">The sequence shown here is derived from an EMBL/GenBank/DDBJ whole genome shotgun (WGS) entry which is preliminary data.</text>
</comment>
<dbReference type="InterPro" id="IPR032861">
    <property type="entry name" value="TAXi_N"/>
</dbReference>
<accession>A0A371EPG9</accession>
<evidence type="ECO:0000256" key="3">
    <source>
        <dbReference type="ARBA" id="ARBA00022525"/>
    </source>
</evidence>
<dbReference type="Pfam" id="PF14541">
    <property type="entry name" value="TAXi_C"/>
    <property type="match status" value="1"/>
</dbReference>
<keyword evidence="6" id="KW-0064">Aspartyl protease</keyword>
<dbReference type="InterPro" id="IPR032799">
    <property type="entry name" value="TAXi_C"/>
</dbReference>
<evidence type="ECO:0000256" key="1">
    <source>
        <dbReference type="ARBA" id="ARBA00004613"/>
    </source>
</evidence>
<evidence type="ECO:0000259" key="10">
    <source>
        <dbReference type="PROSITE" id="PS51767"/>
    </source>
</evidence>
<name>A0A371EPG9_MUCPR</name>
<dbReference type="PROSITE" id="PS51767">
    <property type="entry name" value="PEPTIDASE_A1"/>
    <property type="match status" value="1"/>
</dbReference>
<comment type="subcellular location">
    <subcellularLocation>
        <location evidence="1">Secreted</location>
    </subcellularLocation>
</comment>
<dbReference type="InterPro" id="IPR033121">
    <property type="entry name" value="PEPTIDASE_A1"/>
</dbReference>
<keyword evidence="5 9" id="KW-0732">Signal</keyword>
<evidence type="ECO:0000313" key="11">
    <source>
        <dbReference type="EMBL" id="RDX67951.1"/>
    </source>
</evidence>
<evidence type="ECO:0000256" key="7">
    <source>
        <dbReference type="ARBA" id="ARBA00022801"/>
    </source>
</evidence>
<evidence type="ECO:0000256" key="9">
    <source>
        <dbReference type="SAM" id="SignalP"/>
    </source>
</evidence>
<reference evidence="11" key="1">
    <citation type="submission" date="2018-05" db="EMBL/GenBank/DDBJ databases">
        <title>Draft genome of Mucuna pruriens seed.</title>
        <authorList>
            <person name="Nnadi N.E."/>
            <person name="Vos R."/>
            <person name="Hasami M.H."/>
            <person name="Devisetty U.K."/>
            <person name="Aguiy J.C."/>
        </authorList>
    </citation>
    <scope>NUCLEOTIDE SEQUENCE [LARGE SCALE GENOMIC DNA]</scope>
    <source>
        <strain evidence="11">JCA_2017</strain>
    </source>
</reference>
<dbReference type="Pfam" id="PF14543">
    <property type="entry name" value="TAXi_N"/>
    <property type="match status" value="1"/>
</dbReference>
<organism evidence="11 12">
    <name type="scientific">Mucuna pruriens</name>
    <name type="common">Velvet bean</name>
    <name type="synonym">Dolichos pruriens</name>
    <dbReference type="NCBI Taxonomy" id="157652"/>
    <lineage>
        <taxon>Eukaryota</taxon>
        <taxon>Viridiplantae</taxon>
        <taxon>Streptophyta</taxon>
        <taxon>Embryophyta</taxon>
        <taxon>Tracheophyta</taxon>
        <taxon>Spermatophyta</taxon>
        <taxon>Magnoliopsida</taxon>
        <taxon>eudicotyledons</taxon>
        <taxon>Gunneridae</taxon>
        <taxon>Pentapetalae</taxon>
        <taxon>rosids</taxon>
        <taxon>fabids</taxon>
        <taxon>Fabales</taxon>
        <taxon>Fabaceae</taxon>
        <taxon>Papilionoideae</taxon>
        <taxon>50 kb inversion clade</taxon>
        <taxon>NPAAA clade</taxon>
        <taxon>indigoferoid/millettioid clade</taxon>
        <taxon>Phaseoleae</taxon>
        <taxon>Mucuna</taxon>
    </lineage>
</organism>
<dbReference type="Proteomes" id="UP000257109">
    <property type="component" value="Unassembled WGS sequence"/>
</dbReference>